<accession>A0A2A6RHX0</accession>
<dbReference type="Proteomes" id="UP000220527">
    <property type="component" value="Unassembled WGS sequence"/>
</dbReference>
<protein>
    <submittedName>
        <fullName evidence="1">Uncharacterized protein</fullName>
    </submittedName>
</protein>
<name>A0A2A6RHX0_9CHLR</name>
<comment type="caution">
    <text evidence="1">The sequence shown here is derived from an EMBL/GenBank/DDBJ whole genome shotgun (WGS) entry which is preliminary data.</text>
</comment>
<keyword evidence="2" id="KW-1185">Reference proteome</keyword>
<sequence length="291" mass="33018">MAYEILNNQQVTPPRLHSMVRLAPALRQPSRKALFDALQPVDALPKLDNQTAASNVFTAARSCGLLAEDEAGIVRLQVALARIETLAAFRSYMQEALLHVTDDGEDNFLFNLYTAWYAAQDDRVFQFEQKDFELRFNDALFPDADERRFNTTKLRAWRVWTAFLGHGWLLNQGARTILVPDARMRIEPILGQLLPEGQSLVRMGEFMEQLAEHCPELDRGTLFQRCAQVSRTSDLFSNRLSLMLSNALRVLDTAGFIQLILRADAPIKWQLYPATGHAHRQVSHIQLGRAA</sequence>
<organism evidence="1 2">
    <name type="scientific">Candidatus Viridilinea mediisalina</name>
    <dbReference type="NCBI Taxonomy" id="2024553"/>
    <lineage>
        <taxon>Bacteria</taxon>
        <taxon>Bacillati</taxon>
        <taxon>Chloroflexota</taxon>
        <taxon>Chloroflexia</taxon>
        <taxon>Chloroflexales</taxon>
        <taxon>Chloroflexineae</taxon>
        <taxon>Oscillochloridaceae</taxon>
        <taxon>Candidatus Viridilinea</taxon>
    </lineage>
</organism>
<proteinExistence type="predicted"/>
<dbReference type="OrthoDB" id="507005at2"/>
<dbReference type="AlphaFoldDB" id="A0A2A6RHX0"/>
<dbReference type="RefSeq" id="WP_097644551.1">
    <property type="nucleotide sequence ID" value="NZ_NQWI01000059.1"/>
</dbReference>
<dbReference type="EMBL" id="NQWI01000059">
    <property type="protein sequence ID" value="PDW02612.1"/>
    <property type="molecule type" value="Genomic_DNA"/>
</dbReference>
<reference evidence="2" key="1">
    <citation type="submission" date="2017-08" db="EMBL/GenBank/DDBJ databases">
        <authorList>
            <person name="Grouzdev D.S."/>
            <person name="Gaisin V.A."/>
            <person name="Rysina M.S."/>
            <person name="Gorlenko V.M."/>
        </authorList>
    </citation>
    <scope>NUCLEOTIDE SEQUENCE [LARGE SCALE GENOMIC DNA]</scope>
    <source>
        <strain evidence="2">Kir15-3F</strain>
    </source>
</reference>
<evidence type="ECO:0000313" key="1">
    <source>
        <dbReference type="EMBL" id="PDW02612.1"/>
    </source>
</evidence>
<evidence type="ECO:0000313" key="2">
    <source>
        <dbReference type="Proteomes" id="UP000220527"/>
    </source>
</evidence>
<gene>
    <name evidence="1" type="ORF">CJ255_13065</name>
</gene>